<evidence type="ECO:0000313" key="5">
    <source>
        <dbReference type="Proteomes" id="UP001596083"/>
    </source>
</evidence>
<feature type="signal peptide" evidence="3">
    <location>
        <begin position="1"/>
        <end position="45"/>
    </location>
</feature>
<keyword evidence="5" id="KW-1185">Reference proteome</keyword>
<keyword evidence="1 3" id="KW-0732">Signal</keyword>
<dbReference type="RefSeq" id="WP_390319592.1">
    <property type="nucleotide sequence ID" value="NZ_JBHSPB010000017.1"/>
</dbReference>
<sequence>MGRRRPPRVARAGRRRGGGRPRAARAAAGPAVTALLLTASLAPTAACGGGAGGGAGHTVSPSGPSAAAVPRAVGFGDTYAFPDGLKVRVSQPAPFTPSVTSVGHQQGRTPVTFTVTVTNGTKAPFDASGLLVSMTAGAQGARVEQVFDSARGVGNPFPGPLAPGRDGTGVYAFDVPSDATKAVDVAVRPNYGVTYGTVHWTGRAR</sequence>
<evidence type="ECO:0008006" key="6">
    <source>
        <dbReference type="Google" id="ProtNLM"/>
    </source>
</evidence>
<comment type="caution">
    <text evidence="4">The sequence shown here is derived from an EMBL/GenBank/DDBJ whole genome shotgun (WGS) entry which is preliminary data.</text>
</comment>
<gene>
    <name evidence="4" type="ORF">ACFP1Z_24800</name>
</gene>
<evidence type="ECO:0000256" key="1">
    <source>
        <dbReference type="ARBA" id="ARBA00022729"/>
    </source>
</evidence>
<feature type="chain" id="PRO_5045338613" description="DUF4352 domain-containing protein" evidence="3">
    <location>
        <begin position="46"/>
        <end position="205"/>
    </location>
</feature>
<dbReference type="EMBL" id="JBHSPB010000017">
    <property type="protein sequence ID" value="MFC5723387.1"/>
    <property type="molecule type" value="Genomic_DNA"/>
</dbReference>
<organism evidence="4 5">
    <name type="scientific">Streptomyces gamaensis</name>
    <dbReference type="NCBI Taxonomy" id="1763542"/>
    <lineage>
        <taxon>Bacteria</taxon>
        <taxon>Bacillati</taxon>
        <taxon>Actinomycetota</taxon>
        <taxon>Actinomycetes</taxon>
        <taxon>Kitasatosporales</taxon>
        <taxon>Streptomycetaceae</taxon>
        <taxon>Streptomyces</taxon>
    </lineage>
</organism>
<evidence type="ECO:0000313" key="4">
    <source>
        <dbReference type="EMBL" id="MFC5723387.1"/>
    </source>
</evidence>
<protein>
    <recommendedName>
        <fullName evidence="6">DUF4352 domain-containing protein</fullName>
    </recommendedName>
</protein>
<evidence type="ECO:0000256" key="2">
    <source>
        <dbReference type="SAM" id="MobiDB-lite"/>
    </source>
</evidence>
<evidence type="ECO:0000256" key="3">
    <source>
        <dbReference type="SAM" id="SignalP"/>
    </source>
</evidence>
<name>A0ABW0Z4M2_9ACTN</name>
<feature type="region of interest" description="Disordered" evidence="2">
    <location>
        <begin position="1"/>
        <end position="28"/>
    </location>
</feature>
<dbReference type="InterPro" id="IPR029050">
    <property type="entry name" value="Immunoprotect_excell_Ig-like"/>
</dbReference>
<reference evidence="5" key="1">
    <citation type="journal article" date="2019" name="Int. J. Syst. Evol. Microbiol.">
        <title>The Global Catalogue of Microorganisms (GCM) 10K type strain sequencing project: providing services to taxonomists for standard genome sequencing and annotation.</title>
        <authorList>
            <consortium name="The Broad Institute Genomics Platform"/>
            <consortium name="The Broad Institute Genome Sequencing Center for Infectious Disease"/>
            <person name="Wu L."/>
            <person name="Ma J."/>
        </authorList>
    </citation>
    <scope>NUCLEOTIDE SEQUENCE [LARGE SCALE GENOMIC DNA]</scope>
    <source>
        <strain evidence="5">CGMCC 4.7304</strain>
    </source>
</reference>
<accession>A0ABW0Z4M2</accession>
<feature type="compositionally biased region" description="Basic residues" evidence="2">
    <location>
        <begin position="1"/>
        <end position="23"/>
    </location>
</feature>
<dbReference type="Gene3D" id="2.60.40.1240">
    <property type="match status" value="1"/>
</dbReference>
<proteinExistence type="predicted"/>
<dbReference type="Proteomes" id="UP001596083">
    <property type="component" value="Unassembled WGS sequence"/>
</dbReference>